<feature type="signal peptide" evidence="2">
    <location>
        <begin position="1"/>
        <end position="30"/>
    </location>
</feature>
<keyword evidence="2" id="KW-0732">Signal</keyword>
<organism evidence="3 4">
    <name type="scientific">Acetobacter pasteurianus NBRC 3278</name>
    <dbReference type="NCBI Taxonomy" id="1226660"/>
    <lineage>
        <taxon>Bacteria</taxon>
        <taxon>Pseudomonadati</taxon>
        <taxon>Pseudomonadota</taxon>
        <taxon>Alphaproteobacteria</taxon>
        <taxon>Acetobacterales</taxon>
        <taxon>Acetobacteraceae</taxon>
        <taxon>Acetobacter</taxon>
    </lineage>
</organism>
<dbReference type="PROSITE" id="PS51318">
    <property type="entry name" value="TAT"/>
    <property type="match status" value="1"/>
</dbReference>
<evidence type="ECO:0000256" key="1">
    <source>
        <dbReference type="SAM" id="MobiDB-lite"/>
    </source>
</evidence>
<evidence type="ECO:0008006" key="5">
    <source>
        <dbReference type="Google" id="ProtNLM"/>
    </source>
</evidence>
<evidence type="ECO:0000256" key="2">
    <source>
        <dbReference type="SAM" id="SignalP"/>
    </source>
</evidence>
<evidence type="ECO:0000313" key="4">
    <source>
        <dbReference type="Proteomes" id="UP000287385"/>
    </source>
</evidence>
<proteinExistence type="predicted"/>
<protein>
    <recommendedName>
        <fullName evidence="5">Lipoprotein</fullName>
    </recommendedName>
</protein>
<comment type="caution">
    <text evidence="3">The sequence shown here is derived from an EMBL/GenBank/DDBJ whole genome shotgun (WGS) entry which is preliminary data.</text>
</comment>
<dbReference type="RefSeq" id="WP_259328651.1">
    <property type="nucleotide sequence ID" value="NZ_BDEV01000025.1"/>
</dbReference>
<keyword evidence="4" id="KW-1185">Reference proteome</keyword>
<gene>
    <name evidence="3" type="ORF">NBRC3278_0842</name>
</gene>
<dbReference type="Proteomes" id="UP000287385">
    <property type="component" value="Unassembled WGS sequence"/>
</dbReference>
<dbReference type="InterPro" id="IPR006311">
    <property type="entry name" value="TAT_signal"/>
</dbReference>
<name>A0A401X1R7_ACEPA</name>
<evidence type="ECO:0000313" key="3">
    <source>
        <dbReference type="EMBL" id="GCD61749.1"/>
    </source>
</evidence>
<reference evidence="3 4" key="1">
    <citation type="submission" date="2016-06" db="EMBL/GenBank/DDBJ databases">
        <title>Acetobacter pasteurianus NBRC 3278 whole genome sequencing project.</title>
        <authorList>
            <person name="Matsutani M."/>
            <person name="Shiwa Y."/>
            <person name="Okamoto-Kainuma A."/>
            <person name="Ishikawa M."/>
            <person name="Koizumi Y."/>
            <person name="Yoshikawa H."/>
            <person name="Yakushi T."/>
            <person name="Matsushita K."/>
        </authorList>
    </citation>
    <scope>NUCLEOTIDE SEQUENCE [LARGE SCALE GENOMIC DNA]</scope>
    <source>
        <strain evidence="3 4">NBRC 3278</strain>
    </source>
</reference>
<dbReference type="AlphaFoldDB" id="A0A401X1R7"/>
<accession>A0A401X1R7</accession>
<feature type="chain" id="PRO_5019393251" description="Lipoprotein" evidence="2">
    <location>
        <begin position="31"/>
        <end position="157"/>
    </location>
</feature>
<dbReference type="EMBL" id="BDEV01000025">
    <property type="protein sequence ID" value="GCD61749.1"/>
    <property type="molecule type" value="Genomic_DNA"/>
</dbReference>
<sequence>MTDPSPIQRSVRRFLRLAPLAAVVATAACATPQEQTYETRLAEARTAPDLCQSDRFHVLVAKAWEKAHEAGGADVEDASPNPNTPAPAIQVQASSAMPDVSFPPYSQRACRMTVQSGTAAPETGFFTVAYFMHNGKVDTSVPLWDSDKEVSDYYNEL</sequence>
<feature type="region of interest" description="Disordered" evidence="1">
    <location>
        <begin position="69"/>
        <end position="88"/>
    </location>
</feature>